<organism evidence="1 2">
    <name type="scientific">Denitratisoma oestradiolicum</name>
    <dbReference type="NCBI Taxonomy" id="311182"/>
    <lineage>
        <taxon>Bacteria</taxon>
        <taxon>Pseudomonadati</taxon>
        <taxon>Pseudomonadota</taxon>
        <taxon>Betaproteobacteria</taxon>
        <taxon>Nitrosomonadales</taxon>
        <taxon>Sterolibacteriaceae</taxon>
        <taxon>Denitratisoma</taxon>
    </lineage>
</organism>
<evidence type="ECO:0000313" key="1">
    <source>
        <dbReference type="EMBL" id="CAB1368945.1"/>
    </source>
</evidence>
<sequence length="282" mass="32149">MPEEIETYLKSGDHNPKFEAWPGSGFFDRSQNGSKALREALVAEVLARTQHYPVTTLPDDLDLLQFTRQKFSGMVSGLFPKTEQEIVLSMLQHSVIFLTSRNIAEVLRDMPWLSTAWDLANLYLASHSTELLSVEAQPILGLSIETTCYVSTDYFRAANPFDDFVLHEAAHVFHNCKRETLGLPHSRHREWLLEIEYRKRETFAYACEAYSRLLELGRDSKHRQDLLNKLAATPLPNDERVDGAEYLDILAEAVTARNGWKRILARCSPSKVRNQTIPTPTS</sequence>
<name>A0A6S6XXB2_9PROT</name>
<dbReference type="AlphaFoldDB" id="A0A6S6XXB2"/>
<dbReference type="EMBL" id="LR778301">
    <property type="protein sequence ID" value="CAB1368945.1"/>
    <property type="molecule type" value="Genomic_DNA"/>
</dbReference>
<dbReference type="RefSeq" id="WP_197970561.1">
    <property type="nucleotide sequence ID" value="NZ_LR778301.1"/>
</dbReference>
<proteinExistence type="predicted"/>
<gene>
    <name evidence="1" type="ORF">DENOEST_1780</name>
</gene>
<protein>
    <submittedName>
        <fullName evidence="1">Uncharacterized protein</fullName>
    </submittedName>
</protein>
<dbReference type="KEGG" id="doe:DENOEST_1780"/>
<evidence type="ECO:0000313" key="2">
    <source>
        <dbReference type="Proteomes" id="UP000515733"/>
    </source>
</evidence>
<keyword evidence="2" id="KW-1185">Reference proteome</keyword>
<dbReference type="Proteomes" id="UP000515733">
    <property type="component" value="Chromosome"/>
</dbReference>
<reference evidence="1 2" key="1">
    <citation type="submission" date="2020-03" db="EMBL/GenBank/DDBJ databases">
        <authorList>
            <consortium name="Genoscope - CEA"/>
            <person name="William W."/>
        </authorList>
    </citation>
    <scope>NUCLEOTIDE SEQUENCE [LARGE SCALE GENOMIC DNA]</scope>
    <source>
        <strain evidence="2">DSM 16959</strain>
    </source>
</reference>
<accession>A0A6S6XXB2</accession>